<dbReference type="OrthoDB" id="2211832at2"/>
<name>A0A917A5T5_9STRE</name>
<evidence type="ECO:0000313" key="5">
    <source>
        <dbReference type="EMBL" id="GGE29688.1"/>
    </source>
</evidence>
<dbReference type="Pfam" id="PF12833">
    <property type="entry name" value="HTH_18"/>
    <property type="match status" value="1"/>
</dbReference>
<dbReference type="InterPro" id="IPR009057">
    <property type="entry name" value="Homeodomain-like_sf"/>
</dbReference>
<dbReference type="EMBL" id="BMJN01000011">
    <property type="protein sequence ID" value="GGE29688.1"/>
    <property type="molecule type" value="Genomic_DNA"/>
</dbReference>
<dbReference type="PROSITE" id="PS01124">
    <property type="entry name" value="HTH_ARAC_FAMILY_2"/>
    <property type="match status" value="1"/>
</dbReference>
<keyword evidence="6" id="KW-1185">Reference proteome</keyword>
<gene>
    <name evidence="5" type="ORF">GCM10011510_08710</name>
</gene>
<comment type="caution">
    <text evidence="5">The sequence shown here is derived from an EMBL/GenBank/DDBJ whole genome shotgun (WGS) entry which is preliminary data.</text>
</comment>
<dbReference type="GO" id="GO:0043565">
    <property type="term" value="F:sequence-specific DNA binding"/>
    <property type="evidence" value="ECO:0007669"/>
    <property type="project" value="InterPro"/>
</dbReference>
<accession>A0A917A5T5</accession>
<evidence type="ECO:0000256" key="3">
    <source>
        <dbReference type="ARBA" id="ARBA00023163"/>
    </source>
</evidence>
<evidence type="ECO:0000256" key="2">
    <source>
        <dbReference type="ARBA" id="ARBA00023125"/>
    </source>
</evidence>
<dbReference type="RefSeq" id="WP_068994062.1">
    <property type="nucleotide sequence ID" value="NZ_BMJN01000011.1"/>
</dbReference>
<dbReference type="SMART" id="SM00342">
    <property type="entry name" value="HTH_ARAC"/>
    <property type="match status" value="1"/>
</dbReference>
<dbReference type="PANTHER" id="PTHR43280">
    <property type="entry name" value="ARAC-FAMILY TRANSCRIPTIONAL REGULATOR"/>
    <property type="match status" value="1"/>
</dbReference>
<organism evidence="5 6">
    <name type="scientific">Streptococcus himalayensis</name>
    <dbReference type="NCBI Taxonomy" id="1888195"/>
    <lineage>
        <taxon>Bacteria</taxon>
        <taxon>Bacillati</taxon>
        <taxon>Bacillota</taxon>
        <taxon>Bacilli</taxon>
        <taxon>Lactobacillales</taxon>
        <taxon>Streptococcaceae</taxon>
        <taxon>Streptococcus</taxon>
    </lineage>
</organism>
<dbReference type="GO" id="GO:0003700">
    <property type="term" value="F:DNA-binding transcription factor activity"/>
    <property type="evidence" value="ECO:0007669"/>
    <property type="project" value="InterPro"/>
</dbReference>
<evidence type="ECO:0000256" key="1">
    <source>
        <dbReference type="ARBA" id="ARBA00023015"/>
    </source>
</evidence>
<dbReference type="Proteomes" id="UP000660801">
    <property type="component" value="Unassembled WGS sequence"/>
</dbReference>
<dbReference type="AlphaFoldDB" id="A0A917A5T5"/>
<evidence type="ECO:0000313" key="6">
    <source>
        <dbReference type="Proteomes" id="UP000660801"/>
    </source>
</evidence>
<keyword evidence="3" id="KW-0804">Transcription</keyword>
<protein>
    <submittedName>
        <fullName evidence="5">AraC family transcriptional regulator</fullName>
    </submittedName>
</protein>
<reference evidence="5" key="1">
    <citation type="journal article" date="2014" name="Int. J. Syst. Evol. Microbiol.">
        <title>Complete genome sequence of Corynebacterium casei LMG S-19264T (=DSM 44701T), isolated from a smear-ripened cheese.</title>
        <authorList>
            <consortium name="US DOE Joint Genome Institute (JGI-PGF)"/>
            <person name="Walter F."/>
            <person name="Albersmeier A."/>
            <person name="Kalinowski J."/>
            <person name="Ruckert C."/>
        </authorList>
    </citation>
    <scope>NUCLEOTIDE SEQUENCE</scope>
    <source>
        <strain evidence="5">CGMCC 1.15533</strain>
    </source>
</reference>
<keyword evidence="1" id="KW-0805">Transcription regulation</keyword>
<proteinExistence type="predicted"/>
<reference evidence="5" key="2">
    <citation type="submission" date="2020-09" db="EMBL/GenBank/DDBJ databases">
        <authorList>
            <person name="Sun Q."/>
            <person name="Zhou Y."/>
        </authorList>
    </citation>
    <scope>NUCLEOTIDE SEQUENCE</scope>
    <source>
        <strain evidence="5">CGMCC 1.15533</strain>
    </source>
</reference>
<feature type="domain" description="HTH araC/xylS-type" evidence="4">
    <location>
        <begin position="184"/>
        <end position="282"/>
    </location>
</feature>
<keyword evidence="2" id="KW-0238">DNA-binding</keyword>
<evidence type="ECO:0000259" key="4">
    <source>
        <dbReference type="PROSITE" id="PS01124"/>
    </source>
</evidence>
<dbReference type="InterPro" id="IPR018060">
    <property type="entry name" value="HTH_AraC"/>
</dbReference>
<dbReference type="PANTHER" id="PTHR43280:SF2">
    <property type="entry name" value="HTH-TYPE TRANSCRIPTIONAL REGULATOR EXSA"/>
    <property type="match status" value="1"/>
</dbReference>
<dbReference type="Gene3D" id="1.10.10.60">
    <property type="entry name" value="Homeodomain-like"/>
    <property type="match status" value="1"/>
</dbReference>
<sequence length="287" mass="33415">MKHEAIMTDDFLPVKVIIHNEQMPANTPPHWHRSIEVNAMLEWPLSKIGVAGETFEAETGRIWMANSMSPHFNQSLTSIGKRRAVSIQYPFHFVKSLYPDIEKGSFILNSQESFTKEQWEIYQIELFPRMEKLYDLHKENEQLYRLQVHIVILEILHILLKNFFTTAIPLSKIALTNEMVERIHAVVDYVDTYYNSEISLEDIARLLHLSRGYTAQMLKENLGMTLGEYVSFIRCQKARKDLLNLSLTQTEIAQRHGFSGLRTMNRQLVQHFGVTAKEFRAFSQVSD</sequence>
<dbReference type="SUPFAM" id="SSF46689">
    <property type="entry name" value="Homeodomain-like"/>
    <property type="match status" value="2"/>
</dbReference>